<feature type="transmembrane region" description="Helical" evidence="1">
    <location>
        <begin position="16"/>
        <end position="34"/>
    </location>
</feature>
<keyword evidence="1" id="KW-0472">Membrane</keyword>
<evidence type="ECO:0000313" key="4">
    <source>
        <dbReference type="Proteomes" id="UP000451471"/>
    </source>
</evidence>
<comment type="caution">
    <text evidence="3">The sequence shown here is derived from an EMBL/GenBank/DDBJ whole genome shotgun (WGS) entry which is preliminary data.</text>
</comment>
<proteinExistence type="predicted"/>
<keyword evidence="4" id="KW-1185">Reference proteome</keyword>
<dbReference type="EMBL" id="WSZK01000014">
    <property type="protein sequence ID" value="MWG34098.1"/>
    <property type="molecule type" value="Genomic_DNA"/>
</dbReference>
<feature type="domain" description="DUF8006" evidence="2">
    <location>
        <begin position="4"/>
        <end position="85"/>
    </location>
</feature>
<accession>A0A6B0GR09</accession>
<dbReference type="OrthoDB" id="213516at2157"/>
<gene>
    <name evidence="3" type="ORF">GQS65_06265</name>
</gene>
<sequence length="86" mass="9506">MFALPLQVIDSFLQQYHMGQVFLALFVVGLLGTLPLKSKLVTGLHIITFGLLFVLTPLSLMASEFIWRFLGIALIFVGPMLIVVGE</sequence>
<dbReference type="AlphaFoldDB" id="A0A6B0GR09"/>
<protein>
    <recommendedName>
        <fullName evidence="2">DUF8006 domain-containing protein</fullName>
    </recommendedName>
</protein>
<reference evidence="3 4" key="1">
    <citation type="submission" date="2019-12" db="EMBL/GenBank/DDBJ databases">
        <title>Halocatena pleomorpha gen. nov. sp. nov., an extremely halophilic archaeon of family Halobacteriaceae isolated from saltpan soil.</title>
        <authorList>
            <person name="Pal Y."/>
            <person name="Verma A."/>
            <person name="Krishnamurthi S."/>
            <person name="Kumar P."/>
        </authorList>
    </citation>
    <scope>NUCLEOTIDE SEQUENCE [LARGE SCALE GENOMIC DNA]</scope>
    <source>
        <strain evidence="3 4">JCM 16495</strain>
    </source>
</reference>
<organism evidence="3 4">
    <name type="scientific">Halomarina oriensis</name>
    <dbReference type="NCBI Taxonomy" id="671145"/>
    <lineage>
        <taxon>Archaea</taxon>
        <taxon>Methanobacteriati</taxon>
        <taxon>Methanobacteriota</taxon>
        <taxon>Stenosarchaea group</taxon>
        <taxon>Halobacteria</taxon>
        <taxon>Halobacteriales</taxon>
        <taxon>Natronomonadaceae</taxon>
        <taxon>Halomarina</taxon>
    </lineage>
</organism>
<dbReference type="RefSeq" id="WP_158203815.1">
    <property type="nucleotide sequence ID" value="NZ_WSZK01000014.1"/>
</dbReference>
<evidence type="ECO:0000313" key="3">
    <source>
        <dbReference type="EMBL" id="MWG34098.1"/>
    </source>
</evidence>
<feature type="transmembrane region" description="Helical" evidence="1">
    <location>
        <begin position="66"/>
        <end position="84"/>
    </location>
</feature>
<dbReference type="Pfam" id="PF26028">
    <property type="entry name" value="DUF8006"/>
    <property type="match status" value="1"/>
</dbReference>
<evidence type="ECO:0000256" key="1">
    <source>
        <dbReference type="SAM" id="Phobius"/>
    </source>
</evidence>
<keyword evidence="1" id="KW-0812">Transmembrane</keyword>
<keyword evidence="1" id="KW-1133">Transmembrane helix</keyword>
<dbReference type="Proteomes" id="UP000451471">
    <property type="component" value="Unassembled WGS sequence"/>
</dbReference>
<name>A0A6B0GR09_9EURY</name>
<feature type="transmembrane region" description="Helical" evidence="1">
    <location>
        <begin position="41"/>
        <end position="60"/>
    </location>
</feature>
<dbReference type="InterPro" id="IPR058319">
    <property type="entry name" value="DUF8006"/>
</dbReference>
<evidence type="ECO:0000259" key="2">
    <source>
        <dbReference type="Pfam" id="PF26028"/>
    </source>
</evidence>